<dbReference type="EMBL" id="CAMKVN010000653">
    <property type="protein sequence ID" value="CAI2170071.1"/>
    <property type="molecule type" value="Genomic_DNA"/>
</dbReference>
<sequence length="41" mass="5006">MVLMSKRKNPKIFIDSFRKAELFDEDFHLKEFIKEHGFHVP</sequence>
<dbReference type="Proteomes" id="UP001153678">
    <property type="component" value="Unassembled WGS sequence"/>
</dbReference>
<proteinExistence type="predicted"/>
<comment type="caution">
    <text evidence="1">The sequence shown here is derived from an EMBL/GenBank/DDBJ whole genome shotgun (WGS) entry which is preliminary data.</text>
</comment>
<gene>
    <name evidence="1" type="ORF">FWILDA_LOCUS4398</name>
</gene>
<name>A0A9W4WL37_9GLOM</name>
<keyword evidence="2" id="KW-1185">Reference proteome</keyword>
<dbReference type="AlphaFoldDB" id="A0A9W4WL37"/>
<reference evidence="1" key="1">
    <citation type="submission" date="2022-08" db="EMBL/GenBank/DDBJ databases">
        <authorList>
            <person name="Kallberg Y."/>
            <person name="Tangrot J."/>
            <person name="Rosling A."/>
        </authorList>
    </citation>
    <scope>NUCLEOTIDE SEQUENCE</scope>
    <source>
        <strain evidence="1">Wild A</strain>
    </source>
</reference>
<accession>A0A9W4WL37</accession>
<protein>
    <submittedName>
        <fullName evidence="1">9593_t:CDS:1</fullName>
    </submittedName>
</protein>
<evidence type="ECO:0000313" key="1">
    <source>
        <dbReference type="EMBL" id="CAI2170071.1"/>
    </source>
</evidence>
<evidence type="ECO:0000313" key="2">
    <source>
        <dbReference type="Proteomes" id="UP001153678"/>
    </source>
</evidence>
<organism evidence="1 2">
    <name type="scientific">Funneliformis geosporum</name>
    <dbReference type="NCBI Taxonomy" id="1117311"/>
    <lineage>
        <taxon>Eukaryota</taxon>
        <taxon>Fungi</taxon>
        <taxon>Fungi incertae sedis</taxon>
        <taxon>Mucoromycota</taxon>
        <taxon>Glomeromycotina</taxon>
        <taxon>Glomeromycetes</taxon>
        <taxon>Glomerales</taxon>
        <taxon>Glomeraceae</taxon>
        <taxon>Funneliformis</taxon>
    </lineage>
</organism>